<evidence type="ECO:0000313" key="7">
    <source>
        <dbReference type="EMBL" id="MCA6062951.1"/>
    </source>
</evidence>
<keyword evidence="3" id="KW-0285">Flavoprotein</keyword>
<dbReference type="InterPro" id="IPR050260">
    <property type="entry name" value="FAD-bd_OxRdtase"/>
</dbReference>
<keyword evidence="8" id="KW-1185">Reference proteome</keyword>
<comment type="similarity">
    <text evidence="2">Belongs to the FAD-dependent oxidoreductase family.</text>
</comment>
<dbReference type="InterPro" id="IPR036188">
    <property type="entry name" value="FAD/NAD-bd_sf"/>
</dbReference>
<reference evidence="7 8" key="1">
    <citation type="submission" date="2020-12" db="EMBL/GenBank/DDBJ databases">
        <title>Novel Thalassolituus-related marine hydrocarbonoclastic bacteria mediated algae-derived hydrocarbons mineralization in twilight zone of the northern South China Sea.</title>
        <authorList>
            <person name="Dong C."/>
        </authorList>
    </citation>
    <scope>NUCLEOTIDE SEQUENCE [LARGE SCALE GENOMIC DNA]</scope>
    <source>
        <strain evidence="7 8">IMCC1826</strain>
    </source>
</reference>
<dbReference type="InterPro" id="IPR041575">
    <property type="entry name" value="Rubredoxin_C"/>
</dbReference>
<comment type="caution">
    <text evidence="7">The sequence shown here is derived from an EMBL/GenBank/DDBJ whole genome shotgun (WGS) entry which is preliminary data.</text>
</comment>
<dbReference type="PANTHER" id="PTHR43429">
    <property type="entry name" value="PYRIDINE NUCLEOTIDE-DISULFIDE OXIDOREDUCTASE DOMAIN-CONTAINING"/>
    <property type="match status" value="1"/>
</dbReference>
<dbReference type="PANTHER" id="PTHR43429:SF3">
    <property type="entry name" value="NITRITE REDUCTASE [NAD(P)H]"/>
    <property type="match status" value="1"/>
</dbReference>
<dbReference type="InterPro" id="IPR023753">
    <property type="entry name" value="FAD/NAD-binding_dom"/>
</dbReference>
<organism evidence="7 8">
    <name type="scientific">Thalassolituus marinus</name>
    <dbReference type="NCBI Taxonomy" id="671053"/>
    <lineage>
        <taxon>Bacteria</taxon>
        <taxon>Pseudomonadati</taxon>
        <taxon>Pseudomonadota</taxon>
        <taxon>Gammaproteobacteria</taxon>
        <taxon>Oceanospirillales</taxon>
        <taxon>Oceanospirillaceae</taxon>
        <taxon>Thalassolituus</taxon>
    </lineage>
</organism>
<gene>
    <name evidence="7" type="ORF">I9W95_04955</name>
</gene>
<dbReference type="InterPro" id="IPR016156">
    <property type="entry name" value="FAD/NAD-linked_Rdtase_dimer_sf"/>
</dbReference>
<dbReference type="Proteomes" id="UP000714380">
    <property type="component" value="Unassembled WGS sequence"/>
</dbReference>
<name>A0ABS7ZMK7_9GAMM</name>
<feature type="domain" description="FAD/NAD(P)-binding" evidence="5">
    <location>
        <begin position="6"/>
        <end position="288"/>
    </location>
</feature>
<protein>
    <submittedName>
        <fullName evidence="7">NAD(P)/FAD-dependent oxidoreductase</fullName>
    </submittedName>
</protein>
<dbReference type="Pfam" id="PF18267">
    <property type="entry name" value="Rubredoxin_C"/>
    <property type="match status" value="1"/>
</dbReference>
<comment type="cofactor">
    <cofactor evidence="1">
        <name>FAD</name>
        <dbReference type="ChEBI" id="CHEBI:57692"/>
    </cofactor>
</comment>
<dbReference type="Gene3D" id="3.30.390.30">
    <property type="match status" value="1"/>
</dbReference>
<dbReference type="Gene3D" id="3.50.50.60">
    <property type="entry name" value="FAD/NAD(P)-binding domain"/>
    <property type="match status" value="2"/>
</dbReference>
<evidence type="ECO:0000259" key="5">
    <source>
        <dbReference type="Pfam" id="PF07992"/>
    </source>
</evidence>
<keyword evidence="4" id="KW-0274">FAD</keyword>
<evidence type="ECO:0000256" key="4">
    <source>
        <dbReference type="ARBA" id="ARBA00022827"/>
    </source>
</evidence>
<dbReference type="SUPFAM" id="SSF51905">
    <property type="entry name" value="FAD/NAD(P)-binding domain"/>
    <property type="match status" value="2"/>
</dbReference>
<proteinExistence type="inferred from homology"/>
<dbReference type="RefSeq" id="WP_225672462.1">
    <property type="nucleotide sequence ID" value="NZ_JAEDAH010000020.1"/>
</dbReference>
<sequence length="416" mass="45479">MSNNTLIIIGNGMASNRVLEELGSEHPFDSIQVLSDESIAHYNRIMLSPLLAGETTLEAITAHDSQWYEERRIQVHLQKSASAIDTAAKQVICADGERLSYQALIIATGSRSWIPALPGSNARNVIGFRTMRDVDTLFDNIPAIRHATVIGAGLLGVEAAVGLRAHGIDVTLVHRNPVLMNRQLDATAASLLQMELEQRGIDVKAGFNPDQLQTDSSAQTVQTVTISNARQKLKIDTGLVIFATGITPNKEIAESAGIACAQGILVDEHMRTSAPQVFALGECCEFNGNTYGLVAPIWDQARVLASLIQHPSDIQSGVRLSEPYQERQHLTKLKVSGVDIHSIGRYEAEEDDDVLELLDRQAGIYRKIILRNDRIAGALCVGDVNDSQWYYELMDSSEAVTDIRSNLIFGRITLTG</sequence>
<dbReference type="PRINTS" id="PR00368">
    <property type="entry name" value="FADPNR"/>
</dbReference>
<accession>A0ABS7ZMK7</accession>
<dbReference type="PRINTS" id="PR00411">
    <property type="entry name" value="PNDRDTASEI"/>
</dbReference>
<dbReference type="EMBL" id="JAEDAH010000020">
    <property type="protein sequence ID" value="MCA6062951.1"/>
    <property type="molecule type" value="Genomic_DNA"/>
</dbReference>
<evidence type="ECO:0000256" key="2">
    <source>
        <dbReference type="ARBA" id="ARBA00006442"/>
    </source>
</evidence>
<evidence type="ECO:0000259" key="6">
    <source>
        <dbReference type="Pfam" id="PF18267"/>
    </source>
</evidence>
<dbReference type="Pfam" id="PF07992">
    <property type="entry name" value="Pyr_redox_2"/>
    <property type="match status" value="1"/>
</dbReference>
<evidence type="ECO:0000313" key="8">
    <source>
        <dbReference type="Proteomes" id="UP000714380"/>
    </source>
</evidence>
<evidence type="ECO:0000256" key="1">
    <source>
        <dbReference type="ARBA" id="ARBA00001974"/>
    </source>
</evidence>
<evidence type="ECO:0000256" key="3">
    <source>
        <dbReference type="ARBA" id="ARBA00022630"/>
    </source>
</evidence>
<feature type="domain" description="NADH-rubredoxin oxidoreductase C-terminal" evidence="6">
    <location>
        <begin position="331"/>
        <end position="397"/>
    </location>
</feature>